<dbReference type="InterPro" id="IPR002293">
    <property type="entry name" value="AA/rel_permease1"/>
</dbReference>
<dbReference type="GO" id="GO:0005886">
    <property type="term" value="C:plasma membrane"/>
    <property type="evidence" value="ECO:0007669"/>
    <property type="project" value="UniProtKB-SubCell"/>
</dbReference>
<evidence type="ECO:0000256" key="4">
    <source>
        <dbReference type="ARBA" id="ARBA00022989"/>
    </source>
</evidence>
<keyword evidence="10" id="KW-1185">Reference proteome</keyword>
<feature type="transmembrane region" description="Helical" evidence="7">
    <location>
        <begin position="272"/>
        <end position="291"/>
    </location>
</feature>
<dbReference type="EMBL" id="AOIB01000027">
    <property type="protein sequence ID" value="ELY56462.1"/>
    <property type="molecule type" value="Genomic_DNA"/>
</dbReference>
<feature type="transmembrane region" description="Helical" evidence="7">
    <location>
        <begin position="228"/>
        <end position="252"/>
    </location>
</feature>
<dbReference type="STRING" id="1227497.C491_13022"/>
<dbReference type="eggNOG" id="arCOG00009">
    <property type="taxonomic scope" value="Archaea"/>
</dbReference>
<keyword evidence="2" id="KW-1003">Cell membrane</keyword>
<protein>
    <submittedName>
        <fullName evidence="9">Stress response protein/ transporter 3 (Substrates cationic amino acids)</fullName>
    </submittedName>
</protein>
<dbReference type="AlphaFoldDB" id="L9X4B9"/>
<evidence type="ECO:0000259" key="8">
    <source>
        <dbReference type="Pfam" id="PF00582"/>
    </source>
</evidence>
<organism evidence="9 10">
    <name type="scientific">Natronococcus amylolyticus DSM 10524</name>
    <dbReference type="NCBI Taxonomy" id="1227497"/>
    <lineage>
        <taxon>Archaea</taxon>
        <taxon>Methanobacteriati</taxon>
        <taxon>Methanobacteriota</taxon>
        <taxon>Stenosarchaea group</taxon>
        <taxon>Halobacteria</taxon>
        <taxon>Halobacteriales</taxon>
        <taxon>Natrialbaceae</taxon>
        <taxon>Natronococcus</taxon>
    </lineage>
</organism>
<feature type="transmembrane region" description="Helical" evidence="7">
    <location>
        <begin position="388"/>
        <end position="410"/>
    </location>
</feature>
<feature type="transmembrane region" description="Helical" evidence="7">
    <location>
        <begin position="20"/>
        <end position="41"/>
    </location>
</feature>
<dbReference type="PATRIC" id="fig|1227497.3.peg.2690"/>
<evidence type="ECO:0000256" key="2">
    <source>
        <dbReference type="ARBA" id="ARBA00022475"/>
    </source>
</evidence>
<dbReference type="Proteomes" id="UP000011688">
    <property type="component" value="Unassembled WGS sequence"/>
</dbReference>
<dbReference type="InterPro" id="IPR014729">
    <property type="entry name" value="Rossmann-like_a/b/a_fold"/>
</dbReference>
<dbReference type="Gene3D" id="3.40.50.620">
    <property type="entry name" value="HUPs"/>
    <property type="match status" value="2"/>
</dbReference>
<dbReference type="InterPro" id="IPR050367">
    <property type="entry name" value="APC_superfamily"/>
</dbReference>
<feature type="domain" description="UspA" evidence="8">
    <location>
        <begin position="623"/>
        <end position="741"/>
    </location>
</feature>
<comment type="caution">
    <text evidence="9">The sequence shown here is derived from an EMBL/GenBank/DDBJ whole genome shotgun (WGS) entry which is preliminary data.</text>
</comment>
<feature type="transmembrane region" description="Helical" evidence="7">
    <location>
        <begin position="130"/>
        <end position="149"/>
    </location>
</feature>
<evidence type="ECO:0000256" key="6">
    <source>
        <dbReference type="SAM" id="Coils"/>
    </source>
</evidence>
<dbReference type="Pfam" id="PF00582">
    <property type="entry name" value="Usp"/>
    <property type="match status" value="2"/>
</dbReference>
<reference evidence="9 10" key="1">
    <citation type="journal article" date="2014" name="PLoS Genet.">
        <title>Phylogenetically driven sequencing of extremely halophilic archaea reveals strategies for static and dynamic osmo-response.</title>
        <authorList>
            <person name="Becker E.A."/>
            <person name="Seitzer P.M."/>
            <person name="Tritt A."/>
            <person name="Larsen D."/>
            <person name="Krusor M."/>
            <person name="Yao A.I."/>
            <person name="Wu D."/>
            <person name="Madern D."/>
            <person name="Eisen J.A."/>
            <person name="Darling A.E."/>
            <person name="Facciotti M.T."/>
        </authorList>
    </citation>
    <scope>NUCLEOTIDE SEQUENCE [LARGE SCALE GENOMIC DNA]</scope>
    <source>
        <strain evidence="9 10">DSM 10524</strain>
    </source>
</reference>
<evidence type="ECO:0000256" key="3">
    <source>
        <dbReference type="ARBA" id="ARBA00022692"/>
    </source>
</evidence>
<keyword evidence="5 7" id="KW-0472">Membrane</keyword>
<evidence type="ECO:0000313" key="9">
    <source>
        <dbReference type="EMBL" id="ELY56462.1"/>
    </source>
</evidence>
<dbReference type="InterPro" id="IPR006016">
    <property type="entry name" value="UspA"/>
</dbReference>
<feature type="coiled-coil region" evidence="6">
    <location>
        <begin position="511"/>
        <end position="538"/>
    </location>
</feature>
<gene>
    <name evidence="9" type="ORF">C491_13022</name>
</gene>
<name>L9X4B9_9EURY</name>
<dbReference type="Gene3D" id="1.20.1740.10">
    <property type="entry name" value="Amino acid/polyamine transporter I"/>
    <property type="match status" value="1"/>
</dbReference>
<feature type="domain" description="UspA" evidence="8">
    <location>
        <begin position="467"/>
        <end position="605"/>
    </location>
</feature>
<feature type="transmembrane region" description="Helical" evidence="7">
    <location>
        <begin position="194"/>
        <end position="216"/>
    </location>
</feature>
<dbReference type="PANTHER" id="PTHR42770:SF11">
    <property type="entry name" value="INNER MEMBRANE TRANSPORT PROTEIN YBAT"/>
    <property type="match status" value="1"/>
</dbReference>
<feature type="transmembrane region" description="Helical" evidence="7">
    <location>
        <begin position="416"/>
        <end position="435"/>
    </location>
</feature>
<keyword evidence="4 7" id="KW-1133">Transmembrane helix</keyword>
<dbReference type="GO" id="GO:0022857">
    <property type="term" value="F:transmembrane transporter activity"/>
    <property type="evidence" value="ECO:0007669"/>
    <property type="project" value="InterPro"/>
</dbReference>
<comment type="subcellular location">
    <subcellularLocation>
        <location evidence="1">Cell membrane</location>
        <topology evidence="1">Multi-pass membrane protein</topology>
    </subcellularLocation>
</comment>
<evidence type="ECO:0000256" key="7">
    <source>
        <dbReference type="SAM" id="Phobius"/>
    </source>
</evidence>
<proteinExistence type="predicted"/>
<dbReference type="Pfam" id="PF13520">
    <property type="entry name" value="AA_permease_2"/>
    <property type="match status" value="1"/>
</dbReference>
<keyword evidence="6" id="KW-0175">Coiled coil</keyword>
<feature type="transmembrane region" description="Helical" evidence="7">
    <location>
        <begin position="161"/>
        <end position="179"/>
    </location>
</feature>
<accession>L9X4B9</accession>
<dbReference type="PANTHER" id="PTHR42770">
    <property type="entry name" value="AMINO ACID TRANSPORTER-RELATED"/>
    <property type="match status" value="1"/>
</dbReference>
<evidence type="ECO:0000256" key="5">
    <source>
        <dbReference type="ARBA" id="ARBA00023136"/>
    </source>
</evidence>
<feature type="transmembrane region" description="Helical" evidence="7">
    <location>
        <begin position="47"/>
        <end position="66"/>
    </location>
</feature>
<evidence type="ECO:0000313" key="10">
    <source>
        <dbReference type="Proteomes" id="UP000011688"/>
    </source>
</evidence>
<feature type="transmembrane region" description="Helical" evidence="7">
    <location>
        <begin position="87"/>
        <end position="110"/>
    </location>
</feature>
<keyword evidence="3 7" id="KW-0812">Transmembrane</keyword>
<sequence>MVLVSDSEGELARNLGFTEAMTMGGGTMIGAGIFILPGIAAEGAGPASALSFAIAGLAALLAAISLSELATGMPIAGGSYHYVNRALGSLFGSIVGWGMWTGLMFASAFYMIGFGQYIVEPIPLLSGRALVVLFGLLGLALLVGVNYYGTEESGSFQNIMIGLELVVIIVYLVVGFFYIDAANLEPFAPTGPSGIIATTGLVFVTFLGFEIIATVAEEVKNPGKNIPLTMILSVVSVTLLYVVVMIVSTGVVPFDELGDSLVPVGDVAEVSMGAAGVAAIVAAAALAAISSSNSSVLAAARVVFAMGRDNLMHDWLNTTHSRFRTPHRAVIATGLLTGLLVAAGLQVDAIIEVLAEVASFSFLIAYSLVHAAVVVIRRAEPEDYEPDFEIPSVLYPWVPIAGIALSVLVITQMNLAVIGIGIGIIVLGIVWYFLYARRQDIDQSLVGDAIVSGSEGSSLDIDEERYRVIVPIANPETQKNLLRLAAVSARTHSEGETPEIVAVNITRVPTQTALEQELEFEEQRVETQRELLESAREAAADLDISLRTRAILGRDIGQTLLTVLEEEAADQVVLGDRGHGRGTKEFIFGSTIDPVLKNAPCDVTIANLRRDEIGDVVALAGPGPHAPVAARRAAEFATLSGTTPTLLNVQSPGDGDEDDDPVERGEAVIEDIAETAGLEPENYESKVLISEDAQSAILEEVDSYDTICAGVSEKSSVSKILYGSIAETVQEQTDGNVIMVRGPYETHWKVTEAVAERLSA</sequence>
<dbReference type="SUPFAM" id="SSF52402">
    <property type="entry name" value="Adenine nucleotide alpha hydrolases-like"/>
    <property type="match status" value="2"/>
</dbReference>
<evidence type="ECO:0000256" key="1">
    <source>
        <dbReference type="ARBA" id="ARBA00004651"/>
    </source>
</evidence>
<feature type="transmembrane region" description="Helical" evidence="7">
    <location>
        <begin position="357"/>
        <end position="376"/>
    </location>
</feature>
<feature type="transmembrane region" description="Helical" evidence="7">
    <location>
        <begin position="329"/>
        <end position="351"/>
    </location>
</feature>